<dbReference type="GO" id="GO:0070475">
    <property type="term" value="P:rRNA base methylation"/>
    <property type="evidence" value="ECO:0007669"/>
    <property type="project" value="TreeGrafter"/>
</dbReference>
<evidence type="ECO:0000256" key="3">
    <source>
        <dbReference type="ARBA" id="ARBA00022691"/>
    </source>
</evidence>
<feature type="binding site" evidence="4">
    <location>
        <position position="290"/>
    </location>
    <ligand>
        <name>S-adenosyl-L-methionine</name>
        <dbReference type="ChEBI" id="CHEBI:59789"/>
    </ligand>
</feature>
<dbReference type="NCBIfam" id="TIGR00479">
    <property type="entry name" value="rumA"/>
    <property type="match status" value="1"/>
</dbReference>
<evidence type="ECO:0000256" key="2">
    <source>
        <dbReference type="ARBA" id="ARBA00022679"/>
    </source>
</evidence>
<feature type="binding site" evidence="4">
    <location>
        <position position="362"/>
    </location>
    <ligand>
        <name>S-adenosyl-L-methionine</name>
        <dbReference type="ChEBI" id="CHEBI:59789"/>
    </ligand>
</feature>
<comment type="similarity">
    <text evidence="4">Belongs to the class I-like SAM-binding methyltransferase superfamily. RNA M5U methyltransferase family.</text>
</comment>
<feature type="binding site" evidence="4">
    <location>
        <position position="264"/>
    </location>
    <ligand>
        <name>S-adenosyl-L-methionine</name>
        <dbReference type="ChEBI" id="CHEBI:59789"/>
    </ligand>
</feature>
<keyword evidence="1 4" id="KW-0489">Methyltransferase</keyword>
<proteinExistence type="inferred from homology"/>
<dbReference type="Gene3D" id="2.40.50.140">
    <property type="entry name" value="Nucleic acid-binding proteins"/>
    <property type="match status" value="1"/>
</dbReference>
<dbReference type="PROSITE" id="PS50926">
    <property type="entry name" value="TRAM"/>
    <property type="match status" value="1"/>
</dbReference>
<dbReference type="Proteomes" id="UP000264702">
    <property type="component" value="Unassembled WGS sequence"/>
</dbReference>
<evidence type="ECO:0000256" key="1">
    <source>
        <dbReference type="ARBA" id="ARBA00022603"/>
    </source>
</evidence>
<protein>
    <submittedName>
        <fullName evidence="7">23S rRNA (Uracil(1939)-C(5))-methyltransferase RlmD</fullName>
        <ecNumber evidence="7">2.1.1.190</ecNumber>
    </submittedName>
</protein>
<dbReference type="SUPFAM" id="SSF50249">
    <property type="entry name" value="Nucleic acid-binding proteins"/>
    <property type="match status" value="1"/>
</dbReference>
<evidence type="ECO:0000313" key="7">
    <source>
        <dbReference type="EMBL" id="RFU15868.1"/>
    </source>
</evidence>
<dbReference type="InterPro" id="IPR029063">
    <property type="entry name" value="SAM-dependent_MTases_sf"/>
</dbReference>
<gene>
    <name evidence="7" type="primary">rlmD</name>
    <name evidence="7" type="ORF">D0Y96_15685</name>
</gene>
<dbReference type="GO" id="GO:0070041">
    <property type="term" value="F:rRNA (uridine-C5-)-methyltransferase activity"/>
    <property type="evidence" value="ECO:0007669"/>
    <property type="project" value="TreeGrafter"/>
</dbReference>
<keyword evidence="2 4" id="KW-0808">Transferase</keyword>
<dbReference type="PANTHER" id="PTHR11061">
    <property type="entry name" value="RNA M5U METHYLTRANSFERASE"/>
    <property type="match status" value="1"/>
</dbReference>
<dbReference type="Gene3D" id="2.40.50.1070">
    <property type="match status" value="1"/>
</dbReference>
<dbReference type="PROSITE" id="PS51687">
    <property type="entry name" value="SAM_MT_RNA_M5U"/>
    <property type="match status" value="1"/>
</dbReference>
<sequence>MKLRIEKAIYGGAGLARAEGKAVFVPFALPSEEVEAHITKRGQGYDEAALDAVLEPSPERTAAACPYFSACGGCHYQHAVYEEQLRIKTAILHETLERARVAGIPEIRTAFGEPLGYRNRVRLHVQREPFALCYKRAGSHANLPVERCPIAAAAVQRAMEAVRSIGAEAGMAAWAEEVELFTNEDESGLLVTLWTSLAEREAAERLRTLWGVLRAELPKLAGMCAYSADRGKQTGRRLAAEGETWLRYRAAGHEYRVSAGAFFQVNRFLVDRFVELATGGRSGAKAWDLYAGVGLFTVPLAETFEEVTAVEAAAASVTDLRHNLHAAAPERKAARIVASDTEAFLRGAVRRGEKTPDLVVADPPRAGLGKDVTALLGQLKPAHITYVSCDPATLSRDLRALVESGYHLREMHLVDMFPHTFHIESVTQLTLVSRG</sequence>
<feature type="domain" description="TRAM" evidence="6">
    <location>
        <begin position="1"/>
        <end position="52"/>
    </location>
</feature>
<keyword evidence="3 4" id="KW-0949">S-adenosyl-L-methionine</keyword>
<keyword evidence="8" id="KW-1185">Reference proteome</keyword>
<accession>A0A372ILX3</accession>
<dbReference type="InterPro" id="IPR010280">
    <property type="entry name" value="U5_MeTrfase_fam"/>
</dbReference>
<comment type="caution">
    <text evidence="7">The sequence shown here is derived from an EMBL/GenBank/DDBJ whole genome shotgun (WGS) entry which is preliminary data.</text>
</comment>
<feature type="active site" evidence="5">
    <location>
        <position position="389"/>
    </location>
</feature>
<feature type="binding site" evidence="4">
    <location>
        <position position="311"/>
    </location>
    <ligand>
        <name>S-adenosyl-L-methionine</name>
        <dbReference type="ChEBI" id="CHEBI:59789"/>
    </ligand>
</feature>
<dbReference type="PANTHER" id="PTHR11061:SF30">
    <property type="entry name" value="TRNA (URACIL(54)-C(5))-METHYLTRANSFERASE"/>
    <property type="match status" value="1"/>
</dbReference>
<dbReference type="Pfam" id="PF01938">
    <property type="entry name" value="TRAM"/>
    <property type="match status" value="1"/>
</dbReference>
<organism evidence="7 8">
    <name type="scientific">Paracidobacterium acidisoli</name>
    <dbReference type="NCBI Taxonomy" id="2303751"/>
    <lineage>
        <taxon>Bacteria</taxon>
        <taxon>Pseudomonadati</taxon>
        <taxon>Acidobacteriota</taxon>
        <taxon>Terriglobia</taxon>
        <taxon>Terriglobales</taxon>
        <taxon>Acidobacteriaceae</taxon>
        <taxon>Paracidobacterium</taxon>
    </lineage>
</organism>
<dbReference type="AlphaFoldDB" id="A0A372ILX3"/>
<dbReference type="InterPro" id="IPR030391">
    <property type="entry name" value="MeTrfase_TrmA_CS"/>
</dbReference>
<dbReference type="Gene3D" id="3.40.50.150">
    <property type="entry name" value="Vaccinia Virus protein VP39"/>
    <property type="match status" value="1"/>
</dbReference>
<dbReference type="InterPro" id="IPR012340">
    <property type="entry name" value="NA-bd_OB-fold"/>
</dbReference>
<dbReference type="EMBL" id="QVQT01000005">
    <property type="protein sequence ID" value="RFU15868.1"/>
    <property type="molecule type" value="Genomic_DNA"/>
</dbReference>
<evidence type="ECO:0000256" key="4">
    <source>
        <dbReference type="PROSITE-ProRule" id="PRU01024"/>
    </source>
</evidence>
<dbReference type="PROSITE" id="PS01230">
    <property type="entry name" value="TRMA_1"/>
    <property type="match status" value="1"/>
</dbReference>
<reference evidence="7 8" key="1">
    <citation type="submission" date="2018-08" db="EMBL/GenBank/DDBJ databases">
        <title>Acidipila sp. 4G-K13, an acidobacterium isolated from forest soil.</title>
        <authorList>
            <person name="Gao Z.-H."/>
            <person name="Qiu L.-H."/>
        </authorList>
    </citation>
    <scope>NUCLEOTIDE SEQUENCE [LARGE SCALE GENOMIC DNA]</scope>
    <source>
        <strain evidence="7 8">4G-K13</strain>
    </source>
</reference>
<evidence type="ECO:0000313" key="8">
    <source>
        <dbReference type="Proteomes" id="UP000264702"/>
    </source>
</evidence>
<feature type="active site" description="Nucleophile" evidence="4">
    <location>
        <position position="389"/>
    </location>
</feature>
<dbReference type="InterPro" id="IPR030390">
    <property type="entry name" value="MeTrfase_TrmA_AS"/>
</dbReference>
<evidence type="ECO:0000256" key="5">
    <source>
        <dbReference type="PROSITE-ProRule" id="PRU10015"/>
    </source>
</evidence>
<dbReference type="OrthoDB" id="9804590at2"/>
<evidence type="ECO:0000259" key="6">
    <source>
        <dbReference type="PROSITE" id="PS50926"/>
    </source>
</evidence>
<dbReference type="Pfam" id="PF05958">
    <property type="entry name" value="tRNA_U5-meth_tr"/>
    <property type="match status" value="1"/>
</dbReference>
<dbReference type="PROSITE" id="PS01231">
    <property type="entry name" value="TRMA_2"/>
    <property type="match status" value="1"/>
</dbReference>
<name>A0A372ILX3_9BACT</name>
<dbReference type="EC" id="2.1.1.190" evidence="7"/>
<dbReference type="SUPFAM" id="SSF53335">
    <property type="entry name" value="S-adenosyl-L-methionine-dependent methyltransferases"/>
    <property type="match status" value="1"/>
</dbReference>
<dbReference type="InterPro" id="IPR002792">
    <property type="entry name" value="TRAM_dom"/>
</dbReference>
<dbReference type="RefSeq" id="WP_117301728.1">
    <property type="nucleotide sequence ID" value="NZ_QVQT02000005.1"/>
</dbReference>